<dbReference type="GO" id="GO:0016757">
    <property type="term" value="F:glycosyltransferase activity"/>
    <property type="evidence" value="ECO:0007669"/>
    <property type="project" value="UniProtKB-ARBA"/>
</dbReference>
<dbReference type="InterPro" id="IPR050194">
    <property type="entry name" value="Glycosyltransferase_grp1"/>
</dbReference>
<dbReference type="AlphaFoldDB" id="A0A4R5UDT2"/>
<evidence type="ECO:0000256" key="1">
    <source>
        <dbReference type="SAM" id="MobiDB-lite"/>
    </source>
</evidence>
<proteinExistence type="predicted"/>
<organism evidence="3 4">
    <name type="scientific">Luteimonas terrae</name>
    <dbReference type="NCBI Taxonomy" id="1530191"/>
    <lineage>
        <taxon>Bacteria</taxon>
        <taxon>Pseudomonadati</taxon>
        <taxon>Pseudomonadota</taxon>
        <taxon>Gammaproteobacteria</taxon>
        <taxon>Lysobacterales</taxon>
        <taxon>Lysobacteraceae</taxon>
        <taxon>Luteimonas</taxon>
    </lineage>
</organism>
<dbReference type="InterPro" id="IPR028098">
    <property type="entry name" value="Glyco_trans_4-like_N"/>
</dbReference>
<dbReference type="Gene3D" id="3.40.50.2000">
    <property type="entry name" value="Glycogen Phosphorylase B"/>
    <property type="match status" value="2"/>
</dbReference>
<keyword evidence="3" id="KW-0808">Transferase</keyword>
<feature type="domain" description="Glycosyltransferase subfamily 4-like N-terminal" evidence="2">
    <location>
        <begin position="14"/>
        <end position="179"/>
    </location>
</feature>
<reference evidence="3 4" key="1">
    <citation type="submission" date="2019-03" db="EMBL/GenBank/DDBJ databases">
        <title>Luteimonas zhaokaii sp.nov., isolated from the rectal contents of Plateau pika in Yushu, Qinghai Province, China.</title>
        <authorList>
            <person name="Zhang G."/>
        </authorList>
    </citation>
    <scope>NUCLEOTIDE SEQUENCE [LARGE SCALE GENOMIC DNA]</scope>
    <source>
        <strain evidence="3 4">THG-MD21</strain>
    </source>
</reference>
<feature type="region of interest" description="Disordered" evidence="1">
    <location>
        <begin position="376"/>
        <end position="396"/>
    </location>
</feature>
<comment type="caution">
    <text evidence="3">The sequence shown here is derived from an EMBL/GenBank/DDBJ whole genome shotgun (WGS) entry which is preliminary data.</text>
</comment>
<name>A0A4R5UDT2_9GAMM</name>
<dbReference type="OrthoDB" id="9802525at2"/>
<dbReference type="PANTHER" id="PTHR45947">
    <property type="entry name" value="SULFOQUINOVOSYL TRANSFERASE SQD2"/>
    <property type="match status" value="1"/>
</dbReference>
<accession>A0A4R5UDT2</accession>
<sequence>MRYAIVTDTYTPDINGVALTLQSYVRGLRARGHTVEVVRPARIGEPPGSDATTLRIRGLRVPRYPGLRLALPAGQRLRSRWRSARPDAIYVATEGPLGWSALDAAQALRIPVVTALHTRFDLYMAAYGAPWLQPAALSWMRRFHARADATLVATRALAAELREAGIGHPVVLSRAVDCQQFDPARRDVALRAAWGVTKGGLVAIHVGRVAAEKNLGLAVRAFRALQAQRSDARMVFVGDGPERAALQAAHPDFIFAGSQRGDDLGRHFASADLFLFPSRSETFGNVVLESMACGVPQVAFDHGAATEHLCDGHHGARIAGDDEDAFIAAAVALSGDADTRRAMGLAAREAMRRLTPAHVADDLDALLVGLRGRAAGPRAPLPAPSDAEDADARHAA</sequence>
<keyword evidence="4" id="KW-1185">Reference proteome</keyword>
<dbReference type="CDD" id="cd03814">
    <property type="entry name" value="GT4-like"/>
    <property type="match status" value="1"/>
</dbReference>
<dbReference type="RefSeq" id="WP_133392892.1">
    <property type="nucleotide sequence ID" value="NZ_SMTG01000002.1"/>
</dbReference>
<dbReference type="EMBL" id="SMTG01000002">
    <property type="protein sequence ID" value="TDK33438.1"/>
    <property type="molecule type" value="Genomic_DNA"/>
</dbReference>
<dbReference type="SUPFAM" id="SSF53756">
    <property type="entry name" value="UDP-Glycosyltransferase/glycogen phosphorylase"/>
    <property type="match status" value="1"/>
</dbReference>
<dbReference type="Pfam" id="PF13692">
    <property type="entry name" value="Glyco_trans_1_4"/>
    <property type="match status" value="1"/>
</dbReference>
<evidence type="ECO:0000259" key="2">
    <source>
        <dbReference type="Pfam" id="PF13439"/>
    </source>
</evidence>
<dbReference type="Proteomes" id="UP000295543">
    <property type="component" value="Unassembled WGS sequence"/>
</dbReference>
<dbReference type="Pfam" id="PF13439">
    <property type="entry name" value="Glyco_transf_4"/>
    <property type="match status" value="1"/>
</dbReference>
<dbReference type="PANTHER" id="PTHR45947:SF3">
    <property type="entry name" value="SULFOQUINOVOSYL TRANSFERASE SQD2"/>
    <property type="match status" value="1"/>
</dbReference>
<gene>
    <name evidence="3" type="ORF">E2F49_05330</name>
</gene>
<evidence type="ECO:0000313" key="4">
    <source>
        <dbReference type="Proteomes" id="UP000295543"/>
    </source>
</evidence>
<protein>
    <submittedName>
        <fullName evidence="3">Glycosyltransferase family 1 protein</fullName>
    </submittedName>
</protein>
<evidence type="ECO:0000313" key="3">
    <source>
        <dbReference type="EMBL" id="TDK33438.1"/>
    </source>
</evidence>